<dbReference type="PANTHER" id="PTHR14269">
    <property type="entry name" value="CDP-DIACYLGLYCEROL--GLYCEROL-3-PHOSPHATE 3-PHOSPHATIDYLTRANSFERASE-RELATED"/>
    <property type="match status" value="1"/>
</dbReference>
<keyword evidence="8 18" id="KW-0808">Transferase</keyword>
<dbReference type="InterPro" id="IPR004533">
    <property type="entry name" value="CDP-diaglyc--ser_O-PTrfase"/>
</dbReference>
<dbReference type="STRING" id="1071380.I2H9C6"/>
<feature type="transmembrane region" description="Helical" evidence="19">
    <location>
        <begin position="216"/>
        <end position="234"/>
    </location>
</feature>
<keyword evidence="7" id="KW-0444">Lipid biosynthesis</keyword>
<reference evidence="20 21" key="1">
    <citation type="journal article" date="2011" name="Proc. Natl. Acad. Sci. U.S.A.">
        <title>Evolutionary erosion of yeast sex chromosomes by mating-type switching accidents.</title>
        <authorList>
            <person name="Gordon J.L."/>
            <person name="Armisen D."/>
            <person name="Proux-Wera E."/>
            <person name="Oheigeartaigh S.S."/>
            <person name="Byrne K.P."/>
            <person name="Wolfe K.H."/>
        </authorList>
    </citation>
    <scope>NUCLEOTIDE SEQUENCE [LARGE SCALE GENOMIC DNA]</scope>
    <source>
        <strain evidence="21">ATCC 34711 / CBS 6284 / DSM 70876 / NBRC 10599 / NRRL Y-10934 / UCD 77-7</strain>
    </source>
</reference>
<dbReference type="EMBL" id="HE806324">
    <property type="protein sequence ID" value="CCH62978.1"/>
    <property type="molecule type" value="Genomic_DNA"/>
</dbReference>
<feature type="transmembrane region" description="Helical" evidence="19">
    <location>
        <begin position="156"/>
        <end position="173"/>
    </location>
</feature>
<evidence type="ECO:0000313" key="20">
    <source>
        <dbReference type="EMBL" id="CCH62978.1"/>
    </source>
</evidence>
<feature type="transmembrane region" description="Helical" evidence="19">
    <location>
        <begin position="118"/>
        <end position="135"/>
    </location>
</feature>
<dbReference type="FunFam" id="1.20.120.1760:FF:000022">
    <property type="entry name" value="CDP-diacylglycerol--serine O-phosphatidyltransferase"/>
    <property type="match status" value="1"/>
</dbReference>
<dbReference type="InterPro" id="IPR050324">
    <property type="entry name" value="CDP-alcohol_PTase-I"/>
</dbReference>
<keyword evidence="13 19" id="KW-0472">Membrane</keyword>
<keyword evidence="12" id="KW-0443">Lipid metabolism</keyword>
<comment type="pathway">
    <text evidence="17">Phospholipid metabolism; phosphatidylethanolamine biosynthesis; phosphatidylethanolamine from CDP-diacylglycerol: step 1/2.</text>
</comment>
<dbReference type="GO" id="GO:0005789">
    <property type="term" value="C:endoplasmic reticulum membrane"/>
    <property type="evidence" value="ECO:0007669"/>
    <property type="project" value="UniProtKB-SubCell"/>
</dbReference>
<evidence type="ECO:0000256" key="2">
    <source>
        <dbReference type="ARBA" id="ARBA00004477"/>
    </source>
</evidence>
<accession>I2H9C6</accession>
<evidence type="ECO:0000256" key="18">
    <source>
        <dbReference type="RuleBase" id="RU003750"/>
    </source>
</evidence>
<dbReference type="GO" id="GO:0003882">
    <property type="term" value="F:CDP-diacylglycerol-serine O-phosphatidyltransferase activity"/>
    <property type="evidence" value="ECO:0007669"/>
    <property type="project" value="UniProtKB-EC"/>
</dbReference>
<evidence type="ECO:0000256" key="8">
    <source>
        <dbReference type="ARBA" id="ARBA00022679"/>
    </source>
</evidence>
<dbReference type="EC" id="2.7.8.8" evidence="5"/>
<feature type="transmembrane region" description="Helical" evidence="19">
    <location>
        <begin position="179"/>
        <end position="196"/>
    </location>
</feature>
<dbReference type="PANTHER" id="PTHR14269:SF61">
    <property type="entry name" value="CDP-DIACYLGLYCEROL--SERINE O-PHOSPHATIDYLTRANSFERASE"/>
    <property type="match status" value="1"/>
</dbReference>
<feature type="transmembrane region" description="Helical" evidence="19">
    <location>
        <begin position="254"/>
        <end position="273"/>
    </location>
</feature>
<dbReference type="InterPro" id="IPR043130">
    <property type="entry name" value="CDP-OH_PTrfase_TM_dom"/>
</dbReference>
<evidence type="ECO:0000256" key="4">
    <source>
        <dbReference type="ARBA" id="ARBA00010441"/>
    </source>
</evidence>
<dbReference type="eggNOG" id="ENOG502QPJG">
    <property type="taxonomic scope" value="Eukaryota"/>
</dbReference>
<keyword evidence="21" id="KW-1185">Reference proteome</keyword>
<comment type="catalytic activity">
    <reaction evidence="1">
        <text>a CDP-1,2-diacyl-sn-glycerol + L-serine = a 1,2-diacyl-sn-glycero-3-phospho-L-serine + CMP + H(+)</text>
        <dbReference type="Rhea" id="RHEA:16913"/>
        <dbReference type="ChEBI" id="CHEBI:15378"/>
        <dbReference type="ChEBI" id="CHEBI:33384"/>
        <dbReference type="ChEBI" id="CHEBI:57262"/>
        <dbReference type="ChEBI" id="CHEBI:58332"/>
        <dbReference type="ChEBI" id="CHEBI:60377"/>
        <dbReference type="EC" id="2.7.8.8"/>
    </reaction>
</comment>
<keyword evidence="14" id="KW-0594">Phospholipid biosynthesis</keyword>
<organism evidence="20 21">
    <name type="scientific">Henningerozyma blattae (strain ATCC 34711 / CBS 6284 / DSM 70876 / NBRC 10599 / NRRL Y-10934 / UCD 77-7)</name>
    <name type="common">Yeast</name>
    <name type="synonym">Tetrapisispora blattae</name>
    <dbReference type="NCBI Taxonomy" id="1071380"/>
    <lineage>
        <taxon>Eukaryota</taxon>
        <taxon>Fungi</taxon>
        <taxon>Dikarya</taxon>
        <taxon>Ascomycota</taxon>
        <taxon>Saccharomycotina</taxon>
        <taxon>Saccharomycetes</taxon>
        <taxon>Saccharomycetales</taxon>
        <taxon>Saccharomycetaceae</taxon>
        <taxon>Henningerozyma</taxon>
    </lineage>
</organism>
<dbReference type="PROSITE" id="PS00379">
    <property type="entry name" value="CDP_ALCOHOL_P_TRANSF"/>
    <property type="match status" value="1"/>
</dbReference>
<keyword evidence="9 19" id="KW-0812">Transmembrane</keyword>
<dbReference type="InParanoid" id="I2H9C6"/>
<dbReference type="OrthoDB" id="448573at2759"/>
<evidence type="ECO:0000256" key="19">
    <source>
        <dbReference type="SAM" id="Phobius"/>
    </source>
</evidence>
<evidence type="ECO:0000256" key="5">
    <source>
        <dbReference type="ARBA" id="ARBA00013174"/>
    </source>
</evidence>
<evidence type="ECO:0000256" key="13">
    <source>
        <dbReference type="ARBA" id="ARBA00023136"/>
    </source>
</evidence>
<comment type="pathway">
    <text evidence="3">Lipid metabolism.</text>
</comment>
<dbReference type="InterPro" id="IPR000462">
    <property type="entry name" value="CDP-OH_P_trans"/>
</dbReference>
<evidence type="ECO:0000313" key="21">
    <source>
        <dbReference type="Proteomes" id="UP000002866"/>
    </source>
</evidence>
<dbReference type="KEGG" id="tbl:TBLA_0I03230"/>
<dbReference type="NCBIfam" id="TIGR00473">
    <property type="entry name" value="pssA"/>
    <property type="match status" value="1"/>
</dbReference>
<evidence type="ECO:0000256" key="3">
    <source>
        <dbReference type="ARBA" id="ARBA00005189"/>
    </source>
</evidence>
<evidence type="ECO:0000256" key="6">
    <source>
        <dbReference type="ARBA" id="ARBA00017171"/>
    </source>
</evidence>
<evidence type="ECO:0000256" key="1">
    <source>
        <dbReference type="ARBA" id="ARBA00000287"/>
    </source>
</evidence>
<evidence type="ECO:0000256" key="9">
    <source>
        <dbReference type="ARBA" id="ARBA00022692"/>
    </source>
</evidence>
<name>I2H9C6_HENB6</name>
<evidence type="ECO:0000256" key="17">
    <source>
        <dbReference type="ARBA" id="ARBA00060701"/>
    </source>
</evidence>
<gene>
    <name evidence="20" type="primary">TBLA0I03230</name>
    <name evidence="20" type="ORF">TBLA_0I03230</name>
</gene>
<evidence type="ECO:0000256" key="15">
    <source>
        <dbReference type="ARBA" id="ARBA00023264"/>
    </source>
</evidence>
<keyword evidence="10" id="KW-0256">Endoplasmic reticulum</keyword>
<dbReference type="Proteomes" id="UP000002866">
    <property type="component" value="Chromosome 9"/>
</dbReference>
<dbReference type="GO" id="GO:0006659">
    <property type="term" value="P:phosphatidylserine biosynthetic process"/>
    <property type="evidence" value="ECO:0007669"/>
    <property type="project" value="UniProtKB-ARBA"/>
</dbReference>
<evidence type="ECO:0000256" key="10">
    <source>
        <dbReference type="ARBA" id="ARBA00022824"/>
    </source>
</evidence>
<evidence type="ECO:0000256" key="16">
    <source>
        <dbReference type="ARBA" id="ARBA00032361"/>
    </source>
</evidence>
<dbReference type="Pfam" id="PF01066">
    <property type="entry name" value="CDP-OH_P_transf"/>
    <property type="match status" value="1"/>
</dbReference>
<evidence type="ECO:0000256" key="14">
    <source>
        <dbReference type="ARBA" id="ARBA00023209"/>
    </source>
</evidence>
<dbReference type="GeneID" id="14498155"/>
<keyword evidence="15" id="KW-1208">Phospholipid metabolism</keyword>
<evidence type="ECO:0000256" key="7">
    <source>
        <dbReference type="ARBA" id="ARBA00022516"/>
    </source>
</evidence>
<sequence length="281" mass="31268">MPIHENLEDQLCKSSDSMILSASTASNDILTTSMSNNYLNTSASNSNDLASSDLLELGISQLNTSQYYEVRKFINDERPFSLVRNLKLADYVTLLNAILGFFPIIYSIKFSVADEPRFIYVSYSCITIGLLCDFLDGRIARWNSQSSLVGQEMDSLADLISFAIAPSTIAFAVGFQTNVDMLCLSFFIACVLARLARFNVSVNYLPKDISGKSKYFEGLPAPTSVLLVLFMYFLTLRSKTMAFLPLGVAFDSYIFEFHPLVLVFVITGCGMVSKRLKIPKL</sequence>
<dbReference type="Gene3D" id="1.20.120.1760">
    <property type="match status" value="1"/>
</dbReference>
<protein>
    <recommendedName>
        <fullName evidence="6">CDP-diacylglycerol--serine O-phosphatidyltransferase</fullName>
        <ecNumber evidence="5">2.7.8.8</ecNumber>
    </recommendedName>
    <alternativeName>
        <fullName evidence="16">Phosphatidylserine synthase</fullName>
    </alternativeName>
</protein>
<proteinExistence type="inferred from homology"/>
<keyword evidence="11 19" id="KW-1133">Transmembrane helix</keyword>
<comment type="subcellular location">
    <subcellularLocation>
        <location evidence="2">Endoplasmic reticulum membrane</location>
        <topology evidence="2">Multi-pass membrane protein</topology>
    </subcellularLocation>
</comment>
<dbReference type="HOGENOM" id="CLU_049944_5_0_1"/>
<evidence type="ECO:0000256" key="12">
    <source>
        <dbReference type="ARBA" id="ARBA00023098"/>
    </source>
</evidence>
<dbReference type="InterPro" id="IPR048254">
    <property type="entry name" value="CDP_ALCOHOL_P_TRANSF_CS"/>
</dbReference>
<feature type="transmembrane region" description="Helical" evidence="19">
    <location>
        <begin position="88"/>
        <end position="106"/>
    </location>
</feature>
<dbReference type="RefSeq" id="XP_004182497.1">
    <property type="nucleotide sequence ID" value="XM_004182449.1"/>
</dbReference>
<comment type="similarity">
    <text evidence="4 18">Belongs to the CDP-alcohol phosphatidyltransferase class-I family.</text>
</comment>
<dbReference type="AlphaFoldDB" id="I2H9C6"/>
<evidence type="ECO:0000256" key="11">
    <source>
        <dbReference type="ARBA" id="ARBA00022989"/>
    </source>
</evidence>